<dbReference type="Proteomes" id="UP001212602">
    <property type="component" value="Unassembled WGS sequence"/>
</dbReference>
<evidence type="ECO:0000313" key="2">
    <source>
        <dbReference type="Proteomes" id="UP001212602"/>
    </source>
</evidence>
<accession>A0AAE3NCD8</accession>
<gene>
    <name evidence="1" type="ORF">PGB34_22165</name>
</gene>
<comment type="caution">
    <text evidence="1">The sequence shown here is derived from an EMBL/GenBank/DDBJ whole genome shotgun (WGS) entry which is preliminary data.</text>
</comment>
<proteinExistence type="predicted"/>
<sequence length="215" mass="22735">MPTSSPGPASSSARALPSLRLGALAAAIVLLSACDPKPSAGSVAFPDDAQIVAALRTDFAEDPNNERARALVAQLGGEKSSLDYAIRRVVSRQGAFEAHYDVSLRMGRSGADSLSALYAQMIPAEEAAKLPQPVTLEEQEKWLRQQAQAQQKSAPQDAAALTATLDALGGCYRERKAGDSVTLMSGLAALLSPERSGWYAERLQSPRLQLSCLPT</sequence>
<dbReference type="AlphaFoldDB" id="A0AAE3NCD8"/>
<dbReference type="EMBL" id="JAQIPB010000013">
    <property type="protein sequence ID" value="MDA7419086.1"/>
    <property type="molecule type" value="Genomic_DNA"/>
</dbReference>
<protein>
    <submittedName>
        <fullName evidence="1">Uncharacterized protein</fullName>
    </submittedName>
</protein>
<organism evidence="1 2">
    <name type="scientific">Xenophilus arseniciresistens</name>
    <dbReference type="NCBI Taxonomy" id="1283306"/>
    <lineage>
        <taxon>Bacteria</taxon>
        <taxon>Pseudomonadati</taxon>
        <taxon>Pseudomonadota</taxon>
        <taxon>Betaproteobacteria</taxon>
        <taxon>Burkholderiales</taxon>
        <taxon>Comamonadaceae</taxon>
        <taxon>Xenophilus</taxon>
    </lineage>
</organism>
<reference evidence="1" key="1">
    <citation type="submission" date="2023-01" db="EMBL/GenBank/DDBJ databases">
        <title>Xenophilus mangrovi sp. nov., isolated from soil of Mangrove nature reserve.</title>
        <authorList>
            <person name="Xu S."/>
            <person name="Liu Z."/>
            <person name="Xu Y."/>
        </authorList>
    </citation>
    <scope>NUCLEOTIDE SEQUENCE</scope>
    <source>
        <strain evidence="1">YW8</strain>
    </source>
</reference>
<name>A0AAE3NCD8_9BURK</name>
<keyword evidence="2" id="KW-1185">Reference proteome</keyword>
<evidence type="ECO:0000313" key="1">
    <source>
        <dbReference type="EMBL" id="MDA7419086.1"/>
    </source>
</evidence>
<dbReference type="RefSeq" id="WP_271430282.1">
    <property type="nucleotide sequence ID" value="NZ_JAQIPB010000013.1"/>
</dbReference>